<dbReference type="RefSeq" id="WP_188229437.1">
    <property type="nucleotide sequence ID" value="NZ_JACVXB010000002.1"/>
</dbReference>
<proteinExistence type="predicted"/>
<accession>A0A8J6U7A7</accession>
<dbReference type="Proteomes" id="UP000600588">
    <property type="component" value="Unassembled WGS sequence"/>
</dbReference>
<gene>
    <name evidence="1" type="ORF">ICJ83_05815</name>
</gene>
<comment type="caution">
    <text evidence="1">The sequence shown here is derived from an EMBL/GenBank/DDBJ whole genome shotgun (WGS) entry which is preliminary data.</text>
</comment>
<evidence type="ECO:0000313" key="2">
    <source>
        <dbReference type="Proteomes" id="UP000600588"/>
    </source>
</evidence>
<dbReference type="EMBL" id="JACVXB010000002">
    <property type="protein sequence ID" value="MBD0831645.1"/>
    <property type="molecule type" value="Genomic_DNA"/>
</dbReference>
<sequence length="129" mass="15071">MKITTEIIKTDWFLDKEHFEGTVSFKGKNGGIIQAFSYGTEFKIGQKTELELDSISAELEWDIIFSENSKKEIKIERKGDWEYEAYGKVLSINPVNIDFGEFELNTGNWTNDKKIIGEYVYWKIDRLDI</sequence>
<organism evidence="1 2">
    <name type="scientific">Aestuariibaculum sediminum</name>
    <dbReference type="NCBI Taxonomy" id="2770637"/>
    <lineage>
        <taxon>Bacteria</taxon>
        <taxon>Pseudomonadati</taxon>
        <taxon>Bacteroidota</taxon>
        <taxon>Flavobacteriia</taxon>
        <taxon>Flavobacteriales</taxon>
        <taxon>Flavobacteriaceae</taxon>
    </lineage>
</organism>
<dbReference type="AlphaFoldDB" id="A0A8J6U7A7"/>
<keyword evidence="2" id="KW-1185">Reference proteome</keyword>
<evidence type="ECO:0000313" key="1">
    <source>
        <dbReference type="EMBL" id="MBD0831645.1"/>
    </source>
</evidence>
<protein>
    <submittedName>
        <fullName evidence="1">Uncharacterized protein</fullName>
    </submittedName>
</protein>
<reference evidence="1 2" key="1">
    <citation type="submission" date="2020-09" db="EMBL/GenBank/DDBJ databases">
        <title>TT11 complete genome.</title>
        <authorList>
            <person name="Wu Z."/>
        </authorList>
    </citation>
    <scope>NUCLEOTIDE SEQUENCE [LARGE SCALE GENOMIC DNA]</scope>
    <source>
        <strain evidence="1 2">TT11</strain>
    </source>
</reference>
<name>A0A8J6U7A7_9FLAO</name>